<accession>A0ABP0TAA1</accession>
<name>A0ABP0TAA1_9BRYO</name>
<organism evidence="2 3">
    <name type="scientific">Sphagnum troendelagicum</name>
    <dbReference type="NCBI Taxonomy" id="128251"/>
    <lineage>
        <taxon>Eukaryota</taxon>
        <taxon>Viridiplantae</taxon>
        <taxon>Streptophyta</taxon>
        <taxon>Embryophyta</taxon>
        <taxon>Bryophyta</taxon>
        <taxon>Sphagnophytina</taxon>
        <taxon>Sphagnopsida</taxon>
        <taxon>Sphagnales</taxon>
        <taxon>Sphagnaceae</taxon>
        <taxon>Sphagnum</taxon>
    </lineage>
</organism>
<keyword evidence="3" id="KW-1185">Reference proteome</keyword>
<feature type="region of interest" description="Disordered" evidence="1">
    <location>
        <begin position="27"/>
        <end position="49"/>
    </location>
</feature>
<gene>
    <name evidence="2" type="ORF">CSSPTR1EN2_LOCUS843</name>
</gene>
<sequence length="78" mass="8859">MTQAKRRTMTLAMTQAGRMMMMSAGTQDDDVSNYMGQMSDGSWTDVRRKSDVERVELSRRCDDGGRRRYTAAMAQVGR</sequence>
<dbReference type="EMBL" id="OZ019893">
    <property type="protein sequence ID" value="CAK9190344.1"/>
    <property type="molecule type" value="Genomic_DNA"/>
</dbReference>
<evidence type="ECO:0000256" key="1">
    <source>
        <dbReference type="SAM" id="MobiDB-lite"/>
    </source>
</evidence>
<evidence type="ECO:0000313" key="2">
    <source>
        <dbReference type="EMBL" id="CAK9190344.1"/>
    </source>
</evidence>
<reference evidence="2 3" key="1">
    <citation type="submission" date="2024-02" db="EMBL/GenBank/DDBJ databases">
        <authorList>
            <consortium name="ELIXIR-Norway"/>
            <consortium name="Elixir Norway"/>
        </authorList>
    </citation>
    <scope>NUCLEOTIDE SEQUENCE [LARGE SCALE GENOMIC DNA]</scope>
</reference>
<protein>
    <submittedName>
        <fullName evidence="2">Uncharacterized protein</fullName>
    </submittedName>
</protein>
<evidence type="ECO:0000313" key="3">
    <source>
        <dbReference type="Proteomes" id="UP001497512"/>
    </source>
</evidence>
<proteinExistence type="predicted"/>
<dbReference type="Proteomes" id="UP001497512">
    <property type="component" value="Chromosome 1"/>
</dbReference>